<dbReference type="OrthoDB" id="2063054at2"/>
<dbReference type="GO" id="GO:0055085">
    <property type="term" value="P:transmembrane transport"/>
    <property type="evidence" value="ECO:0007669"/>
    <property type="project" value="InterPro"/>
</dbReference>
<keyword evidence="2 7" id="KW-0813">Transport</keyword>
<keyword evidence="4 7" id="KW-0812">Transmembrane</keyword>
<dbReference type="InterPro" id="IPR035906">
    <property type="entry name" value="MetI-like_sf"/>
</dbReference>
<evidence type="ECO:0000256" key="2">
    <source>
        <dbReference type="ARBA" id="ARBA00022448"/>
    </source>
</evidence>
<keyword evidence="5 7" id="KW-1133">Transmembrane helix</keyword>
<feature type="transmembrane region" description="Helical" evidence="7">
    <location>
        <begin position="64"/>
        <end position="88"/>
    </location>
</feature>
<evidence type="ECO:0000256" key="4">
    <source>
        <dbReference type="ARBA" id="ARBA00022692"/>
    </source>
</evidence>
<proteinExistence type="inferred from homology"/>
<keyword evidence="3" id="KW-1003">Cell membrane</keyword>
<protein>
    <submittedName>
        <fullName evidence="9">Carbohydrate ABC transporter permease</fullName>
    </submittedName>
</protein>
<evidence type="ECO:0000256" key="1">
    <source>
        <dbReference type="ARBA" id="ARBA00004651"/>
    </source>
</evidence>
<evidence type="ECO:0000256" key="6">
    <source>
        <dbReference type="ARBA" id="ARBA00023136"/>
    </source>
</evidence>
<dbReference type="PROSITE" id="PS50928">
    <property type="entry name" value="ABC_TM1"/>
    <property type="match status" value="1"/>
</dbReference>
<dbReference type="SUPFAM" id="SSF161098">
    <property type="entry name" value="MetI-like"/>
    <property type="match status" value="1"/>
</dbReference>
<evidence type="ECO:0000259" key="8">
    <source>
        <dbReference type="PROSITE" id="PS50928"/>
    </source>
</evidence>
<dbReference type="Gene3D" id="1.10.3720.10">
    <property type="entry name" value="MetI-like"/>
    <property type="match status" value="1"/>
</dbReference>
<feature type="transmembrane region" description="Helical" evidence="7">
    <location>
        <begin position="130"/>
        <end position="150"/>
    </location>
</feature>
<comment type="subcellular location">
    <subcellularLocation>
        <location evidence="1 7">Cell membrane</location>
        <topology evidence="1 7">Multi-pass membrane protein</topology>
    </subcellularLocation>
</comment>
<evidence type="ECO:0000313" key="10">
    <source>
        <dbReference type="Proteomes" id="UP000269438"/>
    </source>
</evidence>
<name>A0A3L7AR13_9MICO</name>
<dbReference type="CDD" id="cd06261">
    <property type="entry name" value="TM_PBP2"/>
    <property type="match status" value="1"/>
</dbReference>
<feature type="transmembrane region" description="Helical" evidence="7">
    <location>
        <begin position="187"/>
        <end position="205"/>
    </location>
</feature>
<reference evidence="9 10" key="1">
    <citation type="submission" date="2018-10" db="EMBL/GenBank/DDBJ databases">
        <authorList>
            <person name="Li J."/>
        </authorList>
    </citation>
    <scope>NUCLEOTIDE SEQUENCE [LARGE SCALE GENOMIC DNA]</scope>
    <source>
        <strain evidence="9 10">JCM 11654</strain>
    </source>
</reference>
<keyword evidence="6 7" id="KW-0472">Membrane</keyword>
<evidence type="ECO:0000313" key="9">
    <source>
        <dbReference type="EMBL" id="RLP82929.1"/>
    </source>
</evidence>
<organism evidence="9 10">
    <name type="scientific">Mycetocola lacteus</name>
    <dbReference type="NCBI Taxonomy" id="76637"/>
    <lineage>
        <taxon>Bacteria</taxon>
        <taxon>Bacillati</taxon>
        <taxon>Actinomycetota</taxon>
        <taxon>Actinomycetes</taxon>
        <taxon>Micrococcales</taxon>
        <taxon>Microbacteriaceae</taxon>
        <taxon>Mycetocola</taxon>
    </lineage>
</organism>
<dbReference type="EMBL" id="RCUY01000005">
    <property type="protein sequence ID" value="RLP82929.1"/>
    <property type="molecule type" value="Genomic_DNA"/>
</dbReference>
<comment type="caution">
    <text evidence="9">The sequence shown here is derived from an EMBL/GenBank/DDBJ whole genome shotgun (WGS) entry which is preliminary data.</text>
</comment>
<gene>
    <name evidence="9" type="ORF">D9V34_06680</name>
</gene>
<accession>A0A3L7AR13</accession>
<feature type="transmembrane region" description="Helical" evidence="7">
    <location>
        <begin position="12"/>
        <end position="32"/>
    </location>
</feature>
<keyword evidence="10" id="KW-1185">Reference proteome</keyword>
<dbReference type="InterPro" id="IPR000515">
    <property type="entry name" value="MetI-like"/>
</dbReference>
<evidence type="ECO:0000256" key="3">
    <source>
        <dbReference type="ARBA" id="ARBA00022475"/>
    </source>
</evidence>
<feature type="domain" description="ABC transmembrane type-1" evidence="8">
    <location>
        <begin position="65"/>
        <end position="255"/>
    </location>
</feature>
<dbReference type="PANTHER" id="PTHR43744:SF8">
    <property type="entry name" value="SN-GLYCEROL-3-PHOSPHATE TRANSPORT SYSTEM PERMEASE PROTEIN UGPE"/>
    <property type="match status" value="1"/>
</dbReference>
<dbReference type="RefSeq" id="WP_121688069.1">
    <property type="nucleotide sequence ID" value="NZ_RCUY01000005.1"/>
</dbReference>
<feature type="transmembrane region" description="Helical" evidence="7">
    <location>
        <begin position="238"/>
        <end position="255"/>
    </location>
</feature>
<dbReference type="Pfam" id="PF00528">
    <property type="entry name" value="BPD_transp_1"/>
    <property type="match status" value="1"/>
</dbReference>
<dbReference type="PANTHER" id="PTHR43744">
    <property type="entry name" value="ABC TRANSPORTER PERMEASE PROTEIN MG189-RELATED-RELATED"/>
    <property type="match status" value="1"/>
</dbReference>
<comment type="similarity">
    <text evidence="7">Belongs to the binding-protein-dependent transport system permease family.</text>
</comment>
<dbReference type="GO" id="GO:0005886">
    <property type="term" value="C:plasma membrane"/>
    <property type="evidence" value="ECO:0007669"/>
    <property type="project" value="UniProtKB-SubCell"/>
</dbReference>
<evidence type="ECO:0000256" key="5">
    <source>
        <dbReference type="ARBA" id="ARBA00022989"/>
    </source>
</evidence>
<dbReference type="AlphaFoldDB" id="A0A3L7AR13"/>
<dbReference type="Proteomes" id="UP000269438">
    <property type="component" value="Unassembled WGS sequence"/>
</dbReference>
<sequence>MRVLGQIVRHLLLALGGVYMLAPIILMLASAFTPTADILAGRYLAHPTLVNFQTVAQQVPLGTYYLNSLIVCLATFVLQLLVCVPAAFAMARLCYRGRNITVWLLGLLILIPFQVLAIPIYLIFRQVGLINTLPALILPFVGSAFAIFLLRQFFLALPGSMFDAATLDGAGTLATLIQIVIPASRPALLSLGVFTITSAWNAYFWPSFVLSDSSSATIPFGVVQFINSDAVTAYGPQMAMATLSVLPLLIAFLFAQRQFIRGLALAGQAG</sequence>
<evidence type="ECO:0000256" key="7">
    <source>
        <dbReference type="RuleBase" id="RU363032"/>
    </source>
</evidence>
<feature type="transmembrane region" description="Helical" evidence="7">
    <location>
        <begin position="100"/>
        <end position="124"/>
    </location>
</feature>